<evidence type="ECO:0000256" key="11">
    <source>
        <dbReference type="ARBA" id="ARBA00023136"/>
    </source>
</evidence>
<evidence type="ECO:0000313" key="15">
    <source>
        <dbReference type="EMBL" id="AMH85737.1"/>
    </source>
</evidence>
<comment type="subcellular location">
    <subcellularLocation>
        <location evidence="1 13">Mitochondrion membrane</location>
        <topology evidence="1 13">Single-pass membrane protein</topology>
    </subcellularLocation>
</comment>
<dbReference type="CTD" id="4509"/>
<dbReference type="GO" id="GO:0045259">
    <property type="term" value="C:proton-transporting ATP synthase complex"/>
    <property type="evidence" value="ECO:0007669"/>
    <property type="project" value="UniProtKB-KW"/>
</dbReference>
<keyword evidence="5 13" id="KW-0138">CF(0)</keyword>
<keyword evidence="6 13" id="KW-0812">Transmembrane</keyword>
<keyword evidence="8 14" id="KW-1133">Transmembrane helix</keyword>
<evidence type="ECO:0000256" key="4">
    <source>
        <dbReference type="ARBA" id="ARBA00022448"/>
    </source>
</evidence>
<dbReference type="AlphaFoldDB" id="A0A140CPM6"/>
<gene>
    <name evidence="15" type="primary">atp8</name>
    <name evidence="16" type="synonym">ATP8</name>
</gene>
<dbReference type="InterPro" id="IPR001421">
    <property type="entry name" value="ATP8_metazoa"/>
</dbReference>
<accession>A0A140CPM6</accession>
<evidence type="ECO:0000256" key="6">
    <source>
        <dbReference type="ARBA" id="ARBA00022692"/>
    </source>
</evidence>
<evidence type="ECO:0000256" key="12">
    <source>
        <dbReference type="ARBA" id="ARBA00024864"/>
    </source>
</evidence>
<evidence type="ECO:0000256" key="3">
    <source>
        <dbReference type="ARBA" id="ARBA00011291"/>
    </source>
</evidence>
<keyword evidence="11 14" id="KW-0472">Membrane</keyword>
<evidence type="ECO:0000256" key="2">
    <source>
        <dbReference type="ARBA" id="ARBA00008892"/>
    </source>
</evidence>
<evidence type="ECO:0000256" key="8">
    <source>
        <dbReference type="ARBA" id="ARBA00022989"/>
    </source>
</evidence>
<keyword evidence="10 13" id="KW-0496">Mitochondrion</keyword>
<dbReference type="EMBL" id="MT410811">
    <property type="protein sequence ID" value="QNE85671.1"/>
    <property type="molecule type" value="Genomic_DNA"/>
</dbReference>
<keyword evidence="9 13" id="KW-0406">Ion transport</keyword>
<dbReference type="EMBL" id="KT272866">
    <property type="protein sequence ID" value="AMH85737.1"/>
    <property type="molecule type" value="Genomic_DNA"/>
</dbReference>
<reference evidence="15" key="1">
    <citation type="submission" date="2015-07" db="EMBL/GenBank/DDBJ databases">
        <authorList>
            <person name="Noorani M."/>
        </authorList>
    </citation>
    <scope>NUCLEOTIDE SEQUENCE</scope>
</reference>
<proteinExistence type="inferred from homology"/>
<feature type="transmembrane region" description="Helical" evidence="14">
    <location>
        <begin position="6"/>
        <end position="30"/>
    </location>
</feature>
<dbReference type="GO" id="GO:0015986">
    <property type="term" value="P:proton motive force-driven ATP synthesis"/>
    <property type="evidence" value="ECO:0007669"/>
    <property type="project" value="InterPro"/>
</dbReference>
<dbReference type="RefSeq" id="YP_009236439.1">
    <property type="nucleotide sequence ID" value="NC_029487.1"/>
</dbReference>
<name>A0A140CPM6_9MUSC</name>
<evidence type="ECO:0000256" key="9">
    <source>
        <dbReference type="ARBA" id="ARBA00023065"/>
    </source>
</evidence>
<evidence type="ECO:0000313" key="16">
    <source>
        <dbReference type="EMBL" id="QNE85671.1"/>
    </source>
</evidence>
<dbReference type="GO" id="GO:0031966">
    <property type="term" value="C:mitochondrial membrane"/>
    <property type="evidence" value="ECO:0007669"/>
    <property type="project" value="UniProtKB-SubCell"/>
</dbReference>
<evidence type="ECO:0000256" key="14">
    <source>
        <dbReference type="SAM" id="Phobius"/>
    </source>
</evidence>
<dbReference type="GeneID" id="26898722"/>
<keyword evidence="4 13" id="KW-0813">Transport</keyword>
<evidence type="ECO:0000256" key="5">
    <source>
        <dbReference type="ARBA" id="ARBA00022547"/>
    </source>
</evidence>
<evidence type="ECO:0000256" key="10">
    <source>
        <dbReference type="ARBA" id="ARBA00023128"/>
    </source>
</evidence>
<evidence type="ECO:0000256" key="7">
    <source>
        <dbReference type="ARBA" id="ARBA00022781"/>
    </source>
</evidence>
<comment type="subunit">
    <text evidence="3">F-type ATPases have 2 components, CF(1) - the catalytic core - and CF(0) - the membrane proton channel.</text>
</comment>
<protein>
    <recommendedName>
        <fullName evidence="13">ATP synthase complex subunit 8</fullName>
    </recommendedName>
</protein>
<comment type="function">
    <text evidence="12">Mitochondrial membrane ATP synthase (F(1)F(0) ATP synthase or Complex V) produces ATP from ADP in the presence of a proton gradient across the membrane which is generated by electron transport complexes of the respiratory chain. F-type ATPases consist of two structural domains, F(1) - containing the extramembraneous catalytic core and F(0) - containing the membrane proton channel, linked together by a central stalk and a peripheral stalk. During catalysis, ATP synthesis in the catalytic domain of F(1) is coupled via a rotary mechanism of the central stalk subunits to proton translocation. Part of the complex F(0) domain. Minor subunit located with subunit a in the membrane.</text>
</comment>
<sequence length="53" mass="6497">MPQMAPINWLSLFIIFSMSFLLFNIMNYYLYIPKMPKSKLINSNKFNSMNWKW</sequence>
<reference evidence="16" key="3">
    <citation type="submission" date="2020-04" db="EMBL/GenBank/DDBJ databases">
        <title>DNAmark Project.</title>
        <authorList>
            <person name="Leerhoei F."/>
        </authorList>
    </citation>
    <scope>NUCLEOTIDE SEQUENCE</scope>
    <source>
        <strain evidence="16">DM836</strain>
    </source>
</reference>
<organism evidence="15">
    <name type="scientific">Muscina levida</name>
    <dbReference type="NCBI Taxonomy" id="559660"/>
    <lineage>
        <taxon>Eukaryota</taxon>
        <taxon>Metazoa</taxon>
        <taxon>Ecdysozoa</taxon>
        <taxon>Arthropoda</taxon>
        <taxon>Hexapoda</taxon>
        <taxon>Insecta</taxon>
        <taxon>Pterygota</taxon>
        <taxon>Neoptera</taxon>
        <taxon>Endopterygota</taxon>
        <taxon>Diptera</taxon>
        <taxon>Brachycera</taxon>
        <taxon>Muscomorpha</taxon>
        <taxon>Muscoidea</taxon>
        <taxon>Muscidae</taxon>
        <taxon>Reinwardtiinae</taxon>
        <taxon>Muscina</taxon>
    </lineage>
</organism>
<reference evidence="15" key="2">
    <citation type="journal article" date="2016" name="Sci. Rep.">
        <title>Large-scale mitogenomics enables insights into Schizophora (Diptera) radiation and population diversity.</title>
        <authorList>
            <person name="Junqueira A.C."/>
            <person name="Azeredo-Espin A.M."/>
            <person name="Paulo D.F."/>
            <person name="Marinho M.A."/>
            <person name="Tomsho L.P."/>
            <person name="Drautz-Moses D.I."/>
            <person name="Purbojati R.W."/>
            <person name="Ratan A."/>
            <person name="Schuster S.C."/>
        </authorList>
    </citation>
    <scope>NUCLEOTIDE SEQUENCE</scope>
</reference>
<comment type="similarity">
    <text evidence="2 13">Belongs to the ATPase protein 8 family.</text>
</comment>
<dbReference type="GO" id="GO:0015078">
    <property type="term" value="F:proton transmembrane transporter activity"/>
    <property type="evidence" value="ECO:0007669"/>
    <property type="project" value="InterPro"/>
</dbReference>
<geneLocation type="mitochondrion" evidence="15"/>
<evidence type="ECO:0000256" key="13">
    <source>
        <dbReference type="RuleBase" id="RU003661"/>
    </source>
</evidence>
<evidence type="ECO:0000256" key="1">
    <source>
        <dbReference type="ARBA" id="ARBA00004304"/>
    </source>
</evidence>
<dbReference type="Pfam" id="PF00895">
    <property type="entry name" value="ATP-synt_8"/>
    <property type="match status" value="1"/>
</dbReference>
<keyword evidence="7 13" id="KW-0375">Hydrogen ion transport</keyword>